<dbReference type="eggNOG" id="ENOG5032VVX">
    <property type="taxonomic scope" value="Bacteria"/>
</dbReference>
<name>C8X7U1_NAKMY</name>
<protein>
    <submittedName>
        <fullName evidence="2">Uncharacterized protein</fullName>
    </submittedName>
</protein>
<dbReference type="HOGENOM" id="CLU_144074_0_0_11"/>
<dbReference type="RefSeq" id="WP_015749758.1">
    <property type="nucleotide sequence ID" value="NC_013235.1"/>
</dbReference>
<feature type="transmembrane region" description="Helical" evidence="1">
    <location>
        <begin position="115"/>
        <end position="136"/>
    </location>
</feature>
<organism evidence="2 3">
    <name type="scientific">Nakamurella multipartita (strain ATCC 700099 / DSM 44233 / CIP 104796 / JCM 9543 / NBRC 105858 / Y-104)</name>
    <name type="common">Microsphaera multipartita</name>
    <dbReference type="NCBI Taxonomy" id="479431"/>
    <lineage>
        <taxon>Bacteria</taxon>
        <taxon>Bacillati</taxon>
        <taxon>Actinomycetota</taxon>
        <taxon>Actinomycetes</taxon>
        <taxon>Nakamurellales</taxon>
        <taxon>Nakamurellaceae</taxon>
        <taxon>Nakamurella</taxon>
    </lineage>
</organism>
<feature type="transmembrane region" description="Helical" evidence="1">
    <location>
        <begin position="89"/>
        <end position="109"/>
    </location>
</feature>
<keyword evidence="1" id="KW-0812">Transmembrane</keyword>
<keyword evidence="3" id="KW-1185">Reference proteome</keyword>
<dbReference type="EMBL" id="CP001737">
    <property type="protein sequence ID" value="ACV80944.1"/>
    <property type="molecule type" value="Genomic_DNA"/>
</dbReference>
<reference evidence="3" key="1">
    <citation type="submission" date="2009-09" db="EMBL/GenBank/DDBJ databases">
        <title>The complete genome of Nakamurella multipartita DSM 44233.</title>
        <authorList>
            <consortium name="US DOE Joint Genome Institute (JGI-PGF)"/>
            <person name="Lucas S."/>
            <person name="Copeland A."/>
            <person name="Lapidus A."/>
            <person name="Glavina del Rio T."/>
            <person name="Dalin E."/>
            <person name="Tice H."/>
            <person name="Bruce D."/>
            <person name="Goodwin L."/>
            <person name="Pitluck S."/>
            <person name="Kyrpides N."/>
            <person name="Mavromatis K."/>
            <person name="Ivanova N."/>
            <person name="Ovchinnikova G."/>
            <person name="Sims D."/>
            <person name="Meincke L."/>
            <person name="Brettin T."/>
            <person name="Detter J.C."/>
            <person name="Han C."/>
            <person name="Larimer F."/>
            <person name="Land M."/>
            <person name="Hauser L."/>
            <person name="Markowitz V."/>
            <person name="Cheng J.-F."/>
            <person name="Hugenholtz P."/>
            <person name="Woyke T."/>
            <person name="Wu D."/>
            <person name="Klenk H.-P."/>
            <person name="Eisen J.A."/>
        </authorList>
    </citation>
    <scope>NUCLEOTIDE SEQUENCE [LARGE SCALE GENOMIC DNA]</scope>
    <source>
        <strain evidence="3">ATCC 700099 / DSM 44233 / CIP 104796 / JCM 9543 / NBRC 105858 / Y-104</strain>
    </source>
</reference>
<proteinExistence type="predicted"/>
<dbReference type="KEGG" id="nml:Namu_4667"/>
<dbReference type="AlphaFoldDB" id="C8X7U1"/>
<dbReference type="OrthoDB" id="5998965at2"/>
<keyword evidence="1" id="KW-1133">Transmembrane helix</keyword>
<accession>C8X7U1</accession>
<keyword evidence="1" id="KW-0472">Membrane</keyword>
<dbReference type="Proteomes" id="UP000002218">
    <property type="component" value="Chromosome"/>
</dbReference>
<evidence type="ECO:0000313" key="2">
    <source>
        <dbReference type="EMBL" id="ACV80944.1"/>
    </source>
</evidence>
<feature type="transmembrane region" description="Helical" evidence="1">
    <location>
        <begin position="58"/>
        <end position="77"/>
    </location>
</feature>
<dbReference type="InParanoid" id="C8X7U1"/>
<evidence type="ECO:0000256" key="1">
    <source>
        <dbReference type="SAM" id="Phobius"/>
    </source>
</evidence>
<gene>
    <name evidence="2" type="ordered locus">Namu_4667</name>
</gene>
<sequence length="151" mass="16434">MSNISTPLETPGNSTSAGTLPAFRLNLMRGGYLLMAVGTLVVKGPMLLQVSSLPAIEGAEFCILIALALLSFLGVRYPIGMLPILMFEVMWKVLWLALVAAPLLIAGDLDGATESLLFSILFVVPIIAVTPWDFVWKRFVTTGGERWRPTR</sequence>
<dbReference type="STRING" id="479431.Namu_4667"/>
<reference evidence="2 3" key="2">
    <citation type="journal article" date="2010" name="Stand. Genomic Sci.">
        <title>Complete genome sequence of Nakamurella multipartita type strain (Y-104).</title>
        <authorList>
            <person name="Tice H."/>
            <person name="Mayilraj S."/>
            <person name="Sims D."/>
            <person name="Lapidus A."/>
            <person name="Nolan M."/>
            <person name="Lucas S."/>
            <person name="Glavina Del Rio T."/>
            <person name="Copeland A."/>
            <person name="Cheng J.F."/>
            <person name="Meincke L."/>
            <person name="Bruce D."/>
            <person name="Goodwin L."/>
            <person name="Pitluck S."/>
            <person name="Ivanova N."/>
            <person name="Mavromatis K."/>
            <person name="Ovchinnikova G."/>
            <person name="Pati A."/>
            <person name="Chen A."/>
            <person name="Palaniappan K."/>
            <person name="Land M."/>
            <person name="Hauser L."/>
            <person name="Chang Y.J."/>
            <person name="Jeffries C.D."/>
            <person name="Detter J.C."/>
            <person name="Brettin T."/>
            <person name="Rohde M."/>
            <person name="Goker M."/>
            <person name="Bristow J."/>
            <person name="Eisen J.A."/>
            <person name="Markowitz V."/>
            <person name="Hugenholtz P."/>
            <person name="Kyrpides N.C."/>
            <person name="Klenk H.P."/>
            <person name="Chen F."/>
        </authorList>
    </citation>
    <scope>NUCLEOTIDE SEQUENCE [LARGE SCALE GENOMIC DNA]</scope>
    <source>
        <strain evidence="3">ATCC 700099 / DSM 44233 / CIP 104796 / JCM 9543 / NBRC 105858 / Y-104</strain>
    </source>
</reference>
<evidence type="ECO:0000313" key="3">
    <source>
        <dbReference type="Proteomes" id="UP000002218"/>
    </source>
</evidence>